<dbReference type="InParanoid" id="G2YXD3"/>
<protein>
    <submittedName>
        <fullName evidence="1">Uncharacterized protein</fullName>
    </submittedName>
</protein>
<sequence length="59" mass="6907">MNQRIKSGSPFKPNLKISYEKAGKARSRIFTFVLRGVSEFDDESSWYLRWHVRGVFGLL</sequence>
<evidence type="ECO:0000313" key="1">
    <source>
        <dbReference type="EMBL" id="CCD56371.1"/>
    </source>
</evidence>
<evidence type="ECO:0000313" key="2">
    <source>
        <dbReference type="Proteomes" id="UP000008177"/>
    </source>
</evidence>
<dbReference type="HOGENOM" id="CLU_2960524_0_0_1"/>
<dbReference type="Proteomes" id="UP000008177">
    <property type="component" value="Unplaced contigs"/>
</dbReference>
<organism evidence="1 2">
    <name type="scientific">Botryotinia fuckeliana (strain T4)</name>
    <name type="common">Noble rot fungus</name>
    <name type="synonym">Botrytis cinerea</name>
    <dbReference type="NCBI Taxonomy" id="999810"/>
    <lineage>
        <taxon>Eukaryota</taxon>
        <taxon>Fungi</taxon>
        <taxon>Dikarya</taxon>
        <taxon>Ascomycota</taxon>
        <taxon>Pezizomycotina</taxon>
        <taxon>Leotiomycetes</taxon>
        <taxon>Helotiales</taxon>
        <taxon>Sclerotiniaceae</taxon>
        <taxon>Botrytis</taxon>
    </lineage>
</organism>
<name>G2YXD3_BOTF4</name>
<gene>
    <name evidence="1" type="ORF">BofuT4_uP149810.1</name>
</gene>
<reference evidence="2" key="1">
    <citation type="journal article" date="2011" name="PLoS Genet.">
        <title>Genomic analysis of the necrotrophic fungal pathogens Sclerotinia sclerotiorum and Botrytis cinerea.</title>
        <authorList>
            <person name="Amselem J."/>
            <person name="Cuomo C.A."/>
            <person name="van Kan J.A."/>
            <person name="Viaud M."/>
            <person name="Benito E.P."/>
            <person name="Couloux A."/>
            <person name="Coutinho P.M."/>
            <person name="de Vries R.P."/>
            <person name="Dyer P.S."/>
            <person name="Fillinger S."/>
            <person name="Fournier E."/>
            <person name="Gout L."/>
            <person name="Hahn M."/>
            <person name="Kohn L."/>
            <person name="Lapalu N."/>
            <person name="Plummer K.M."/>
            <person name="Pradier J.M."/>
            <person name="Quevillon E."/>
            <person name="Sharon A."/>
            <person name="Simon A."/>
            <person name="ten Have A."/>
            <person name="Tudzynski B."/>
            <person name="Tudzynski P."/>
            <person name="Wincker P."/>
            <person name="Andrew M."/>
            <person name="Anthouard V."/>
            <person name="Beever R.E."/>
            <person name="Beffa R."/>
            <person name="Benoit I."/>
            <person name="Bouzid O."/>
            <person name="Brault B."/>
            <person name="Chen Z."/>
            <person name="Choquer M."/>
            <person name="Collemare J."/>
            <person name="Cotton P."/>
            <person name="Danchin E.G."/>
            <person name="Da Silva C."/>
            <person name="Gautier A."/>
            <person name="Giraud C."/>
            <person name="Giraud T."/>
            <person name="Gonzalez C."/>
            <person name="Grossetete S."/>
            <person name="Guldener U."/>
            <person name="Henrissat B."/>
            <person name="Howlett B.J."/>
            <person name="Kodira C."/>
            <person name="Kretschmer M."/>
            <person name="Lappartient A."/>
            <person name="Leroch M."/>
            <person name="Levis C."/>
            <person name="Mauceli E."/>
            <person name="Neuveglise C."/>
            <person name="Oeser B."/>
            <person name="Pearson M."/>
            <person name="Poulain J."/>
            <person name="Poussereau N."/>
            <person name="Quesneville H."/>
            <person name="Rascle C."/>
            <person name="Schumacher J."/>
            <person name="Segurens B."/>
            <person name="Sexton A."/>
            <person name="Silva E."/>
            <person name="Sirven C."/>
            <person name="Soanes D.M."/>
            <person name="Talbot N.J."/>
            <person name="Templeton M."/>
            <person name="Yandava C."/>
            <person name="Yarden O."/>
            <person name="Zeng Q."/>
            <person name="Rollins J.A."/>
            <person name="Lebrun M.H."/>
            <person name="Dickman M."/>
        </authorList>
    </citation>
    <scope>NUCLEOTIDE SEQUENCE [LARGE SCALE GENOMIC DNA]</scope>
    <source>
        <strain evidence="2">T4</strain>
    </source>
</reference>
<accession>G2YXD3</accession>
<dbReference type="AlphaFoldDB" id="G2YXD3"/>
<proteinExistence type="predicted"/>
<dbReference type="EMBL" id="FQ790359">
    <property type="protein sequence ID" value="CCD56371.1"/>
    <property type="molecule type" value="Genomic_DNA"/>
</dbReference>